<organism evidence="2">
    <name type="scientific">Arundo donax</name>
    <name type="common">Giant reed</name>
    <name type="synonym">Donax arundinaceus</name>
    <dbReference type="NCBI Taxonomy" id="35708"/>
    <lineage>
        <taxon>Eukaryota</taxon>
        <taxon>Viridiplantae</taxon>
        <taxon>Streptophyta</taxon>
        <taxon>Embryophyta</taxon>
        <taxon>Tracheophyta</taxon>
        <taxon>Spermatophyta</taxon>
        <taxon>Magnoliopsida</taxon>
        <taxon>Liliopsida</taxon>
        <taxon>Poales</taxon>
        <taxon>Poaceae</taxon>
        <taxon>PACMAD clade</taxon>
        <taxon>Arundinoideae</taxon>
        <taxon>Arundineae</taxon>
        <taxon>Arundo</taxon>
    </lineage>
</organism>
<reference evidence="2" key="1">
    <citation type="submission" date="2014-09" db="EMBL/GenBank/DDBJ databases">
        <authorList>
            <person name="Magalhaes I.L.F."/>
            <person name="Oliveira U."/>
            <person name="Santos F.R."/>
            <person name="Vidigal T.H.D.A."/>
            <person name="Brescovit A.D."/>
            <person name="Santos A.J."/>
        </authorList>
    </citation>
    <scope>NUCLEOTIDE SEQUENCE</scope>
    <source>
        <tissue evidence="2">Shoot tissue taken approximately 20 cm above the soil surface</tissue>
    </source>
</reference>
<dbReference type="AlphaFoldDB" id="A0A0A9CFY8"/>
<evidence type="ECO:0000313" key="2">
    <source>
        <dbReference type="EMBL" id="JAD73378.1"/>
    </source>
</evidence>
<evidence type="ECO:0000256" key="1">
    <source>
        <dbReference type="SAM" id="MobiDB-lite"/>
    </source>
</evidence>
<dbReference type="EMBL" id="GBRH01224517">
    <property type="protein sequence ID" value="JAD73378.1"/>
    <property type="molecule type" value="Transcribed_RNA"/>
</dbReference>
<feature type="region of interest" description="Disordered" evidence="1">
    <location>
        <begin position="33"/>
        <end position="146"/>
    </location>
</feature>
<accession>A0A0A9CFY8</accession>
<name>A0A0A9CFY8_ARUDO</name>
<feature type="compositionally biased region" description="Low complexity" evidence="1">
    <location>
        <begin position="50"/>
        <end position="79"/>
    </location>
</feature>
<sequence>MNANRGCRARFCPFFTDAGFTLAASAARFRWSASPSPLELDDAPASPDLAGAGTSSGRATSAGGATASGRSSTGSSPAPAARPPGQPSSAKTDEYSAKASAPANGQSPPTPSGLSPPVAPAMGSPDLIRSEPPFSLRSRASSCDGAATHCHWVAS</sequence>
<reference evidence="2" key="2">
    <citation type="journal article" date="2015" name="Data Brief">
        <title>Shoot transcriptome of the giant reed, Arundo donax.</title>
        <authorList>
            <person name="Barrero R.A."/>
            <person name="Guerrero F.D."/>
            <person name="Moolhuijzen P."/>
            <person name="Goolsby J.A."/>
            <person name="Tidwell J."/>
            <person name="Bellgard S.E."/>
            <person name="Bellgard M.I."/>
        </authorList>
    </citation>
    <scope>NUCLEOTIDE SEQUENCE</scope>
    <source>
        <tissue evidence="2">Shoot tissue taken approximately 20 cm above the soil surface</tissue>
    </source>
</reference>
<protein>
    <submittedName>
        <fullName evidence="2">Uncharacterized protein</fullName>
    </submittedName>
</protein>
<proteinExistence type="predicted"/>